<evidence type="ECO:0000313" key="2">
    <source>
        <dbReference type="EMBL" id="MDK2125718.1"/>
    </source>
</evidence>
<evidence type="ECO:0000313" key="3">
    <source>
        <dbReference type="Proteomes" id="UP001172778"/>
    </source>
</evidence>
<dbReference type="RefSeq" id="WP_284102030.1">
    <property type="nucleotide sequence ID" value="NZ_JARRAF010000023.1"/>
</dbReference>
<protein>
    <submittedName>
        <fullName evidence="2">DUF1566 domain-containing protein</fullName>
    </submittedName>
</protein>
<dbReference type="InterPro" id="IPR011460">
    <property type="entry name" value="Lcl_C"/>
</dbReference>
<dbReference type="Proteomes" id="UP001172778">
    <property type="component" value="Unassembled WGS sequence"/>
</dbReference>
<keyword evidence="3" id="KW-1185">Reference proteome</keyword>
<evidence type="ECO:0000259" key="1">
    <source>
        <dbReference type="Pfam" id="PF07603"/>
    </source>
</evidence>
<reference evidence="2" key="1">
    <citation type="submission" date="2023-03" db="EMBL/GenBank/DDBJ databases">
        <title>Chitinimonas shenzhenensis gen. nov., sp. nov., a novel member of family Burkholderiaceae isolated from activated sludge collected in Shen Zhen, China.</title>
        <authorList>
            <person name="Wang X."/>
        </authorList>
    </citation>
    <scope>NUCLEOTIDE SEQUENCE</scope>
    <source>
        <strain evidence="2">DQS-5</strain>
    </source>
</reference>
<feature type="domain" description="Lcl C-terminal" evidence="1">
    <location>
        <begin position="55"/>
        <end position="203"/>
    </location>
</feature>
<dbReference type="Pfam" id="PF07603">
    <property type="entry name" value="Lcl_C"/>
    <property type="match status" value="1"/>
</dbReference>
<gene>
    <name evidence="2" type="ORF">PZA18_16815</name>
</gene>
<comment type="caution">
    <text evidence="2">The sequence shown here is derived from an EMBL/GenBank/DDBJ whole genome shotgun (WGS) entry which is preliminary data.</text>
</comment>
<proteinExistence type="predicted"/>
<sequence length="214" mass="23497">MSWYGSNPIRWLAGLTVSSLLTGCPASGVGPSVERYQKLDAKGRPLDVQQGPWACVLDRQTGLIWENKTDNEGLHYEAATYSWFSAEQGTGRPKAGSCVGADMGVFACDSSDLLKSARQQQWCGQRGWQIPTHQQLHSLLHDTGFAGNPRIATGFFPNTGRMPYWTADWRLGAQGEVEALQIHFGTAEAGWLSTRHAARLRLVVDPAVTRITQP</sequence>
<dbReference type="EMBL" id="JARRAF010000023">
    <property type="protein sequence ID" value="MDK2125718.1"/>
    <property type="molecule type" value="Genomic_DNA"/>
</dbReference>
<accession>A0ABT7E075</accession>
<name>A0ABT7E075_9NEIS</name>
<organism evidence="2 3">
    <name type="scientific">Parachitinimonas caeni</name>
    <dbReference type="NCBI Taxonomy" id="3031301"/>
    <lineage>
        <taxon>Bacteria</taxon>
        <taxon>Pseudomonadati</taxon>
        <taxon>Pseudomonadota</taxon>
        <taxon>Betaproteobacteria</taxon>
        <taxon>Neisseriales</taxon>
        <taxon>Chitinibacteraceae</taxon>
        <taxon>Parachitinimonas</taxon>
    </lineage>
</organism>